<dbReference type="SUPFAM" id="SSF56672">
    <property type="entry name" value="DNA/RNA polymerases"/>
    <property type="match status" value="1"/>
</dbReference>
<name>A0AAV3Y8C8_9GAST</name>
<dbReference type="Proteomes" id="UP000735302">
    <property type="component" value="Unassembled WGS sequence"/>
</dbReference>
<dbReference type="Pfam" id="PF00078">
    <property type="entry name" value="RVT_1"/>
    <property type="match status" value="1"/>
</dbReference>
<dbReference type="PANTHER" id="PTHR37984">
    <property type="entry name" value="PROTEIN CBG26694"/>
    <property type="match status" value="1"/>
</dbReference>
<dbReference type="CDD" id="cd01647">
    <property type="entry name" value="RT_LTR"/>
    <property type="match status" value="1"/>
</dbReference>
<sequence>MQKVKDLCLAFEVTQIEIKKMNKAGTTTSGNDQSRSVAPLQQVKKKKFAPEPSKRICKQCGSEHRPRQCPAYGKMCNKCKGKNHFATVCRSWQKNKTPHKTKVHEVEIESEEEEQHFWVGELETDVEKKWSVNAKIVPQLGSKKVFTTLDQKDAYWQVELDKASSRLCTFNTPFGRYCFKRMPFGISSASEILQKRAYETFGDIVGLHILHDDALIAAETEAECDEILIKVLNRAREHNVKFNLNKIQLR</sequence>
<dbReference type="InterPro" id="IPR043502">
    <property type="entry name" value="DNA/RNA_pol_sf"/>
</dbReference>
<protein>
    <submittedName>
        <fullName evidence="3">Retrovirus-related pol polyprotein from transposon 297-like protein</fullName>
    </submittedName>
</protein>
<dbReference type="InterPro" id="IPR000477">
    <property type="entry name" value="RT_dom"/>
</dbReference>
<accession>A0AAV3Y8C8</accession>
<dbReference type="Gene3D" id="3.10.10.10">
    <property type="entry name" value="HIV Type 1 Reverse Transcriptase, subunit A, domain 1"/>
    <property type="match status" value="1"/>
</dbReference>
<keyword evidence="4" id="KW-1185">Reference proteome</keyword>
<dbReference type="PANTHER" id="PTHR37984:SF7">
    <property type="entry name" value="INTEGRASE CATALYTIC DOMAIN-CONTAINING PROTEIN"/>
    <property type="match status" value="1"/>
</dbReference>
<organism evidence="3 4">
    <name type="scientific">Plakobranchus ocellatus</name>
    <dbReference type="NCBI Taxonomy" id="259542"/>
    <lineage>
        <taxon>Eukaryota</taxon>
        <taxon>Metazoa</taxon>
        <taxon>Spiralia</taxon>
        <taxon>Lophotrochozoa</taxon>
        <taxon>Mollusca</taxon>
        <taxon>Gastropoda</taxon>
        <taxon>Heterobranchia</taxon>
        <taxon>Euthyneura</taxon>
        <taxon>Panpulmonata</taxon>
        <taxon>Sacoglossa</taxon>
        <taxon>Placobranchoidea</taxon>
        <taxon>Plakobranchidae</taxon>
        <taxon>Plakobranchus</taxon>
    </lineage>
</organism>
<feature type="region of interest" description="Disordered" evidence="1">
    <location>
        <begin position="24"/>
        <end position="45"/>
    </location>
</feature>
<dbReference type="EMBL" id="BLXT01000588">
    <property type="protein sequence ID" value="GFN78381.1"/>
    <property type="molecule type" value="Genomic_DNA"/>
</dbReference>
<comment type="caution">
    <text evidence="3">The sequence shown here is derived from an EMBL/GenBank/DDBJ whole genome shotgun (WGS) entry which is preliminary data.</text>
</comment>
<evidence type="ECO:0000313" key="4">
    <source>
        <dbReference type="Proteomes" id="UP000735302"/>
    </source>
</evidence>
<dbReference type="InterPro" id="IPR050951">
    <property type="entry name" value="Retrovirus_Pol_polyprotein"/>
</dbReference>
<dbReference type="Gene3D" id="3.30.70.270">
    <property type="match status" value="1"/>
</dbReference>
<proteinExistence type="predicted"/>
<evidence type="ECO:0000256" key="1">
    <source>
        <dbReference type="SAM" id="MobiDB-lite"/>
    </source>
</evidence>
<reference evidence="3 4" key="1">
    <citation type="journal article" date="2021" name="Elife">
        <title>Chloroplast acquisition without the gene transfer in kleptoplastic sea slugs, Plakobranchus ocellatus.</title>
        <authorList>
            <person name="Maeda T."/>
            <person name="Takahashi S."/>
            <person name="Yoshida T."/>
            <person name="Shimamura S."/>
            <person name="Takaki Y."/>
            <person name="Nagai Y."/>
            <person name="Toyoda A."/>
            <person name="Suzuki Y."/>
            <person name="Arimoto A."/>
            <person name="Ishii H."/>
            <person name="Satoh N."/>
            <person name="Nishiyama T."/>
            <person name="Hasebe M."/>
            <person name="Maruyama T."/>
            <person name="Minagawa J."/>
            <person name="Obokata J."/>
            <person name="Shigenobu S."/>
        </authorList>
    </citation>
    <scope>NUCLEOTIDE SEQUENCE [LARGE SCALE GENOMIC DNA]</scope>
</reference>
<feature type="domain" description="Reverse transcriptase" evidence="2">
    <location>
        <begin position="134"/>
        <end position="249"/>
    </location>
</feature>
<dbReference type="InterPro" id="IPR043128">
    <property type="entry name" value="Rev_trsase/Diguanyl_cyclase"/>
</dbReference>
<evidence type="ECO:0000313" key="3">
    <source>
        <dbReference type="EMBL" id="GFN78381.1"/>
    </source>
</evidence>
<feature type="compositionally biased region" description="Polar residues" evidence="1">
    <location>
        <begin position="24"/>
        <end position="36"/>
    </location>
</feature>
<evidence type="ECO:0000259" key="2">
    <source>
        <dbReference type="Pfam" id="PF00078"/>
    </source>
</evidence>
<gene>
    <name evidence="3" type="ORF">PoB_000488700</name>
</gene>
<dbReference type="AlphaFoldDB" id="A0AAV3Y8C8"/>